<accession>A0AAD3H5K4</accession>
<dbReference type="AlphaFoldDB" id="A0AAD3H5K4"/>
<protein>
    <submittedName>
        <fullName evidence="2">Uncharacterized protein</fullName>
    </submittedName>
</protein>
<keyword evidence="1" id="KW-0812">Transmembrane</keyword>
<reference evidence="2 3" key="1">
    <citation type="journal article" date="2021" name="Sci. Rep.">
        <title>The genome of the diatom Chaetoceros tenuissimus carries an ancient integrated fragment of an extant virus.</title>
        <authorList>
            <person name="Hongo Y."/>
            <person name="Kimura K."/>
            <person name="Takaki Y."/>
            <person name="Yoshida Y."/>
            <person name="Baba S."/>
            <person name="Kobayashi G."/>
            <person name="Nagasaki K."/>
            <person name="Hano T."/>
            <person name="Tomaru Y."/>
        </authorList>
    </citation>
    <scope>NUCLEOTIDE SEQUENCE [LARGE SCALE GENOMIC DNA]</scope>
    <source>
        <strain evidence="2 3">NIES-3715</strain>
    </source>
</reference>
<dbReference type="EMBL" id="BLLK01000042">
    <property type="protein sequence ID" value="GFH50838.1"/>
    <property type="molecule type" value="Genomic_DNA"/>
</dbReference>
<dbReference type="Proteomes" id="UP001054902">
    <property type="component" value="Unassembled WGS sequence"/>
</dbReference>
<evidence type="ECO:0000313" key="3">
    <source>
        <dbReference type="Proteomes" id="UP001054902"/>
    </source>
</evidence>
<feature type="transmembrane region" description="Helical" evidence="1">
    <location>
        <begin position="53"/>
        <end position="72"/>
    </location>
</feature>
<gene>
    <name evidence="2" type="ORF">CTEN210_07314</name>
</gene>
<comment type="caution">
    <text evidence="2">The sequence shown here is derived from an EMBL/GenBank/DDBJ whole genome shotgun (WGS) entry which is preliminary data.</text>
</comment>
<keyword evidence="1" id="KW-0472">Membrane</keyword>
<organism evidence="2 3">
    <name type="scientific">Chaetoceros tenuissimus</name>
    <dbReference type="NCBI Taxonomy" id="426638"/>
    <lineage>
        <taxon>Eukaryota</taxon>
        <taxon>Sar</taxon>
        <taxon>Stramenopiles</taxon>
        <taxon>Ochrophyta</taxon>
        <taxon>Bacillariophyta</taxon>
        <taxon>Coscinodiscophyceae</taxon>
        <taxon>Chaetocerotophycidae</taxon>
        <taxon>Chaetocerotales</taxon>
        <taxon>Chaetocerotaceae</taxon>
        <taxon>Chaetoceros</taxon>
    </lineage>
</organism>
<evidence type="ECO:0000256" key="1">
    <source>
        <dbReference type="SAM" id="Phobius"/>
    </source>
</evidence>
<sequence length="245" mass="27768">MPPAKSRLPPFDNSLSEDEKIVQSFLTIIQTKLDYKILKSPTKNERKVLEDAILYPGIIIGSLFGIGTFIGLRKAPQLVLNYMNKSRFPNKPPPQYQEGLFVKVAGTILDGAMASLVGLTAWTVSLDKQKVLDSAANIPLMAGNSEISNVLCDDFVKMYSSTSPRFWKTNTDDTVVAIQKFVHNCQKREMYERQIKQELGLSYEEMKRIDLDLPTAVPEDIMEKDKDSFDWAAVEDFEEKFDEDD</sequence>
<keyword evidence="1" id="KW-1133">Transmembrane helix</keyword>
<keyword evidence="3" id="KW-1185">Reference proteome</keyword>
<evidence type="ECO:0000313" key="2">
    <source>
        <dbReference type="EMBL" id="GFH50838.1"/>
    </source>
</evidence>
<proteinExistence type="predicted"/>
<name>A0AAD3H5K4_9STRA</name>